<dbReference type="EMBL" id="BMSX01000011">
    <property type="protein sequence ID" value="GGR25587.1"/>
    <property type="molecule type" value="Genomic_DNA"/>
</dbReference>
<evidence type="ECO:0000256" key="6">
    <source>
        <dbReference type="ARBA" id="ARBA00023033"/>
    </source>
</evidence>
<dbReference type="PRINTS" id="PR00385">
    <property type="entry name" value="P450"/>
</dbReference>
<dbReference type="GO" id="GO:0004497">
    <property type="term" value="F:monooxygenase activity"/>
    <property type="evidence" value="ECO:0007669"/>
    <property type="project" value="UniProtKB-KW"/>
</dbReference>
<evidence type="ECO:0000256" key="5">
    <source>
        <dbReference type="ARBA" id="ARBA00023004"/>
    </source>
</evidence>
<feature type="compositionally biased region" description="Low complexity" evidence="9">
    <location>
        <begin position="9"/>
        <end position="20"/>
    </location>
</feature>
<dbReference type="RefSeq" id="WP_229911117.1">
    <property type="nucleotide sequence ID" value="NZ_BMSX01000011.1"/>
</dbReference>
<dbReference type="InterPro" id="IPR036396">
    <property type="entry name" value="Cyt_P450_sf"/>
</dbReference>
<keyword evidence="3 7" id="KW-0479">Metal-binding</keyword>
<feature type="region of interest" description="Disordered" evidence="9">
    <location>
        <begin position="444"/>
        <end position="479"/>
    </location>
</feature>
<evidence type="ECO:0000313" key="11">
    <source>
        <dbReference type="Proteomes" id="UP000658320"/>
    </source>
</evidence>
<dbReference type="GO" id="GO:0020037">
    <property type="term" value="F:heme binding"/>
    <property type="evidence" value="ECO:0007669"/>
    <property type="project" value="InterPro"/>
</dbReference>
<dbReference type="Proteomes" id="UP000658320">
    <property type="component" value="Unassembled WGS sequence"/>
</dbReference>
<accession>A0A918FAR1</accession>
<dbReference type="PROSITE" id="PS00086">
    <property type="entry name" value="CYTOCHROME_P450"/>
    <property type="match status" value="1"/>
</dbReference>
<reference evidence="10" key="2">
    <citation type="submission" date="2020-09" db="EMBL/GenBank/DDBJ databases">
        <authorList>
            <person name="Sun Q."/>
            <person name="Ohkuma M."/>
        </authorList>
    </citation>
    <scope>NUCLEOTIDE SEQUENCE</scope>
    <source>
        <strain evidence="10">JCM 4346</strain>
    </source>
</reference>
<dbReference type="PANTHER" id="PTHR24291">
    <property type="entry name" value="CYTOCHROME P450 FAMILY 4"/>
    <property type="match status" value="1"/>
</dbReference>
<dbReference type="InterPro" id="IPR002401">
    <property type="entry name" value="Cyt_P450_E_grp-I"/>
</dbReference>
<dbReference type="SUPFAM" id="SSF48264">
    <property type="entry name" value="Cytochrome P450"/>
    <property type="match status" value="1"/>
</dbReference>
<dbReference type="InterPro" id="IPR017972">
    <property type="entry name" value="Cyt_P450_CS"/>
</dbReference>
<evidence type="ECO:0000256" key="1">
    <source>
        <dbReference type="ARBA" id="ARBA00010617"/>
    </source>
</evidence>
<keyword evidence="11" id="KW-1185">Reference proteome</keyword>
<sequence>MTAIRPTWPGSRRPARGTAAPTAAAIAPGRLPVLGHAVPLLRRPLRFLTSLPSHGDLVEVRLGPLRAYLVCRPELVQQVLLDPRTFDKGGPLFDAARLLVGNGLVTSGWAEHRIQRRLVQPAFHPGRMASYARVMCEEVDTVVSAWEEGRAVDLNAALHALTIRVTMRTLLSTTMDSRAVAEVQHCLPVIFKGVYRRMIAPIGPLHRLPTPENRRFDRARARLCAIIDETVRARRSAGSEHDDVLSILIGAHDDESSKRFTDDEVRDQVMTMLIGGTETTANALGWAFHLLSRHPEAERAVQDEVDRVLGGRLLPAFPDLPELDHTRRVVTEALRLYPPAWILTRTTTAETELAGQPLPPGAIVLFSPYVLGRDPGVFRDPGRFDPDRWLPERVSPALRSAMLPFSAGSRKCIGDAFGMAEATLALAAVSARWQLRPVPGATIRPMPKASLSPGPLLMLPRRRRRPARSQLSSRRAGDQ</sequence>
<dbReference type="Gene3D" id="1.10.630.10">
    <property type="entry name" value="Cytochrome P450"/>
    <property type="match status" value="1"/>
</dbReference>
<evidence type="ECO:0000256" key="9">
    <source>
        <dbReference type="SAM" id="MobiDB-lite"/>
    </source>
</evidence>
<reference evidence="10" key="1">
    <citation type="journal article" date="2014" name="Int. J. Syst. Evol. Microbiol.">
        <title>Complete genome sequence of Corynebacterium casei LMG S-19264T (=DSM 44701T), isolated from a smear-ripened cheese.</title>
        <authorList>
            <consortium name="US DOE Joint Genome Institute (JGI-PGF)"/>
            <person name="Walter F."/>
            <person name="Albersmeier A."/>
            <person name="Kalinowski J."/>
            <person name="Ruckert C."/>
        </authorList>
    </citation>
    <scope>NUCLEOTIDE SEQUENCE</scope>
    <source>
        <strain evidence="10">JCM 4346</strain>
    </source>
</reference>
<dbReference type="InterPro" id="IPR050196">
    <property type="entry name" value="Cytochrome_P450_Monoox"/>
</dbReference>
<evidence type="ECO:0000256" key="4">
    <source>
        <dbReference type="ARBA" id="ARBA00023002"/>
    </source>
</evidence>
<dbReference type="AlphaFoldDB" id="A0A918FAR1"/>
<evidence type="ECO:0000313" key="10">
    <source>
        <dbReference type="EMBL" id="GGR25587.1"/>
    </source>
</evidence>
<comment type="caution">
    <text evidence="10">The sequence shown here is derived from an EMBL/GenBank/DDBJ whole genome shotgun (WGS) entry which is preliminary data.</text>
</comment>
<evidence type="ECO:0000256" key="8">
    <source>
        <dbReference type="RuleBase" id="RU000461"/>
    </source>
</evidence>
<dbReference type="InterPro" id="IPR001128">
    <property type="entry name" value="Cyt_P450"/>
</dbReference>
<keyword evidence="4 8" id="KW-0560">Oxidoreductase</keyword>
<protein>
    <submittedName>
        <fullName evidence="10">Cytochrome P450</fullName>
    </submittedName>
</protein>
<feature type="binding site" description="axial binding residue" evidence="7">
    <location>
        <position position="412"/>
    </location>
    <ligand>
        <name>heme</name>
        <dbReference type="ChEBI" id="CHEBI:30413"/>
    </ligand>
    <ligandPart>
        <name>Fe</name>
        <dbReference type="ChEBI" id="CHEBI:18248"/>
    </ligandPart>
</feature>
<dbReference type="GO" id="GO:0016705">
    <property type="term" value="F:oxidoreductase activity, acting on paired donors, with incorporation or reduction of molecular oxygen"/>
    <property type="evidence" value="ECO:0007669"/>
    <property type="project" value="InterPro"/>
</dbReference>
<feature type="compositionally biased region" description="Low complexity" evidence="9">
    <location>
        <begin position="450"/>
        <end position="459"/>
    </location>
</feature>
<proteinExistence type="inferred from homology"/>
<comment type="similarity">
    <text evidence="1 8">Belongs to the cytochrome P450 family.</text>
</comment>
<name>A0A918FAR1_9ACTN</name>
<evidence type="ECO:0000256" key="3">
    <source>
        <dbReference type="ARBA" id="ARBA00022723"/>
    </source>
</evidence>
<keyword evidence="2 7" id="KW-0349">Heme</keyword>
<gene>
    <name evidence="10" type="ORF">GCM10010251_46980</name>
</gene>
<keyword evidence="5 7" id="KW-0408">Iron</keyword>
<evidence type="ECO:0000256" key="7">
    <source>
        <dbReference type="PIRSR" id="PIRSR602401-1"/>
    </source>
</evidence>
<dbReference type="PRINTS" id="PR00463">
    <property type="entry name" value="EP450I"/>
</dbReference>
<feature type="region of interest" description="Disordered" evidence="9">
    <location>
        <begin position="1"/>
        <end position="20"/>
    </location>
</feature>
<organism evidence="10 11">
    <name type="scientific">Streptomyces aurantiogriseus</name>
    <dbReference type="NCBI Taxonomy" id="66870"/>
    <lineage>
        <taxon>Bacteria</taxon>
        <taxon>Bacillati</taxon>
        <taxon>Actinomycetota</taxon>
        <taxon>Actinomycetes</taxon>
        <taxon>Kitasatosporales</taxon>
        <taxon>Streptomycetaceae</taxon>
        <taxon>Streptomyces</taxon>
    </lineage>
</organism>
<dbReference type="PANTHER" id="PTHR24291:SF50">
    <property type="entry name" value="BIFUNCTIONAL ALBAFLAVENONE MONOOXYGENASE_TERPENE SYNTHASE"/>
    <property type="match status" value="1"/>
</dbReference>
<feature type="compositionally biased region" description="Low complexity" evidence="9">
    <location>
        <begin position="468"/>
        <end position="479"/>
    </location>
</feature>
<evidence type="ECO:0000256" key="2">
    <source>
        <dbReference type="ARBA" id="ARBA00022617"/>
    </source>
</evidence>
<dbReference type="Pfam" id="PF00067">
    <property type="entry name" value="p450"/>
    <property type="match status" value="1"/>
</dbReference>
<keyword evidence="6 8" id="KW-0503">Monooxygenase</keyword>
<dbReference type="GO" id="GO:0005506">
    <property type="term" value="F:iron ion binding"/>
    <property type="evidence" value="ECO:0007669"/>
    <property type="project" value="InterPro"/>
</dbReference>
<comment type="cofactor">
    <cofactor evidence="7">
        <name>heme</name>
        <dbReference type="ChEBI" id="CHEBI:30413"/>
    </cofactor>
</comment>
<dbReference type="CDD" id="cd11049">
    <property type="entry name" value="CYP170A1-like"/>
    <property type="match status" value="1"/>
</dbReference>